<evidence type="ECO:0000256" key="2">
    <source>
        <dbReference type="SAM" id="Phobius"/>
    </source>
</evidence>
<dbReference type="VEuPathDB" id="AmoebaDB:NF0017200"/>
<sequence>MSQRMADTINRRRSHEKSNRLEGDTGCLVSQVQCNPSKTVHIIKFDWLSSAISAELAKIVLEEQLGICVEVVTMRNVTQALDEMSRYGDQTYYAILEFWRQTRKSLYDKYVEQLKTVVDAGELGFYGKAGWFVFSFMIKEYPGIDVYREYRTDRAVRYLAANSSATLGRFLGPARTWLSYDEQIINNLKLRLEIEYANETDTEESIVSRIEKAFLAQKPSLFYLWTPHFLSSTIDFEEVYLPGNTDSCWTERNQQLGLIDCDYPADILRKLVSQSVLKDDDLSQFFKKFSFSSELQITDIMNDIAYNGTSPFDASCNWIKNNTIIMKKWLPDKMSTGSAALIGTIVGSVTILLFVFGLIFVVCLVIFIMYRRKLRKQALRYAPKTLPITVVFTDIQNSTLLWSTCPDKMKNVLEIHNLVMRVNIDKYHGYECKTQGDSFMVAFESPLMALGFCLNVQRDLLLANWPLEMLEYEDMREVKWEEKLIYRGPRVRMGVHTGSDCEIHMDKTTKRFDYIGNAINKASKIESISVGGRVYCSEEFIEALKHTVLTQIITVKKETTDTILKKLAENDIQFFNVEEEEDQEVYWIMEFSFDRTLYIQQFELKLGVDKEVAEKIQLGEDIKRFICDPDSFSQEQKSKLVYDFVTIVNHDNIRDNVPPWSSIPVPNLFSVAYNYISRGWSSLDEEIHLPEH</sequence>
<evidence type="ECO:0000313" key="5">
    <source>
        <dbReference type="Proteomes" id="UP000444721"/>
    </source>
</evidence>
<dbReference type="Gene3D" id="3.30.70.1230">
    <property type="entry name" value="Nucleotide cyclase"/>
    <property type="match status" value="1"/>
</dbReference>
<dbReference type="OrthoDB" id="2021138at2759"/>
<dbReference type="EMBL" id="VFQX01000004">
    <property type="protein sequence ID" value="KAF0983840.1"/>
    <property type="molecule type" value="Genomic_DNA"/>
</dbReference>
<dbReference type="InterPro" id="IPR007210">
    <property type="entry name" value="ABC_Gly_betaine_transp_sub-bd"/>
</dbReference>
<keyword evidence="2" id="KW-0812">Transmembrane</keyword>
<dbReference type="GO" id="GO:0022857">
    <property type="term" value="F:transmembrane transporter activity"/>
    <property type="evidence" value="ECO:0007669"/>
    <property type="project" value="InterPro"/>
</dbReference>
<keyword evidence="5" id="KW-1185">Reference proteome</keyword>
<dbReference type="AlphaFoldDB" id="A0A6A5CE42"/>
<feature type="region of interest" description="Disordered" evidence="1">
    <location>
        <begin position="1"/>
        <end position="20"/>
    </location>
</feature>
<evidence type="ECO:0000259" key="3">
    <source>
        <dbReference type="PROSITE" id="PS50125"/>
    </source>
</evidence>
<feature type="transmembrane region" description="Helical" evidence="2">
    <location>
        <begin position="340"/>
        <end position="370"/>
    </location>
</feature>
<dbReference type="GO" id="GO:0009190">
    <property type="term" value="P:cyclic nucleotide biosynthetic process"/>
    <property type="evidence" value="ECO:0007669"/>
    <property type="project" value="InterPro"/>
</dbReference>
<dbReference type="PANTHER" id="PTHR43081:SF1">
    <property type="entry name" value="ADENYLATE CYCLASE, TERMINAL-DIFFERENTIATION SPECIFIC"/>
    <property type="match status" value="1"/>
</dbReference>
<keyword evidence="2" id="KW-1133">Transmembrane helix</keyword>
<dbReference type="VEuPathDB" id="AmoebaDB:FDP41_007755"/>
<dbReference type="Gene3D" id="3.40.190.10">
    <property type="entry name" value="Periplasmic binding protein-like II"/>
    <property type="match status" value="1"/>
</dbReference>
<feature type="domain" description="Guanylate cyclase" evidence="3">
    <location>
        <begin position="389"/>
        <end position="526"/>
    </location>
</feature>
<evidence type="ECO:0000256" key="1">
    <source>
        <dbReference type="SAM" id="MobiDB-lite"/>
    </source>
</evidence>
<keyword evidence="2" id="KW-0472">Membrane</keyword>
<dbReference type="OMA" id="RMADTIN"/>
<dbReference type="PANTHER" id="PTHR43081">
    <property type="entry name" value="ADENYLATE CYCLASE, TERMINAL-DIFFERENTIATION SPECIFIC-RELATED"/>
    <property type="match status" value="1"/>
</dbReference>
<dbReference type="RefSeq" id="XP_044568553.1">
    <property type="nucleotide sequence ID" value="XM_044711534.1"/>
</dbReference>
<proteinExistence type="predicted"/>
<dbReference type="SUPFAM" id="SSF53850">
    <property type="entry name" value="Periplasmic binding protein-like II"/>
    <property type="match status" value="1"/>
</dbReference>
<dbReference type="GO" id="GO:0043190">
    <property type="term" value="C:ATP-binding cassette (ABC) transporter complex"/>
    <property type="evidence" value="ECO:0007669"/>
    <property type="project" value="InterPro"/>
</dbReference>
<dbReference type="PROSITE" id="PS50125">
    <property type="entry name" value="GUANYLATE_CYCLASE_2"/>
    <property type="match status" value="1"/>
</dbReference>
<dbReference type="GeneID" id="68114973"/>
<dbReference type="Pfam" id="PF04069">
    <property type="entry name" value="OpuAC"/>
    <property type="match status" value="1"/>
</dbReference>
<dbReference type="SUPFAM" id="SSF55073">
    <property type="entry name" value="Nucleotide cyclase"/>
    <property type="match status" value="1"/>
</dbReference>
<comment type="caution">
    <text evidence="4">The sequence shown here is derived from an EMBL/GenBank/DDBJ whole genome shotgun (WGS) entry which is preliminary data.</text>
</comment>
<protein>
    <recommendedName>
        <fullName evidence="3">Guanylate cyclase domain-containing protein</fullName>
    </recommendedName>
</protein>
<organism evidence="4 5">
    <name type="scientific">Naegleria fowleri</name>
    <name type="common">Brain eating amoeba</name>
    <dbReference type="NCBI Taxonomy" id="5763"/>
    <lineage>
        <taxon>Eukaryota</taxon>
        <taxon>Discoba</taxon>
        <taxon>Heterolobosea</taxon>
        <taxon>Tetramitia</taxon>
        <taxon>Eutetramitia</taxon>
        <taxon>Vahlkampfiidae</taxon>
        <taxon>Naegleria</taxon>
    </lineage>
</organism>
<gene>
    <name evidence="4" type="ORF">FDP41_007755</name>
</gene>
<name>A0A6A5CE42_NAEFO</name>
<dbReference type="InterPro" id="IPR001054">
    <property type="entry name" value="A/G_cyclase"/>
</dbReference>
<dbReference type="VEuPathDB" id="AmoebaDB:NfTy_006070"/>
<dbReference type="InterPro" id="IPR050697">
    <property type="entry name" value="Adenylyl/Guanylyl_Cyclase_3/4"/>
</dbReference>
<dbReference type="Pfam" id="PF00211">
    <property type="entry name" value="Guanylate_cyc"/>
    <property type="match status" value="1"/>
</dbReference>
<accession>A0A6A5CE42</accession>
<dbReference type="InterPro" id="IPR029787">
    <property type="entry name" value="Nucleotide_cyclase"/>
</dbReference>
<dbReference type="Proteomes" id="UP000444721">
    <property type="component" value="Unassembled WGS sequence"/>
</dbReference>
<dbReference type="CDD" id="cd07302">
    <property type="entry name" value="CHD"/>
    <property type="match status" value="1"/>
</dbReference>
<dbReference type="SMART" id="SM00044">
    <property type="entry name" value="CYCc"/>
    <property type="match status" value="1"/>
</dbReference>
<reference evidence="4 5" key="1">
    <citation type="journal article" date="2019" name="Sci. Rep.">
        <title>Nanopore sequencing improves the draft genome of the human pathogenic amoeba Naegleria fowleri.</title>
        <authorList>
            <person name="Liechti N."/>
            <person name="Schurch N."/>
            <person name="Bruggmann R."/>
            <person name="Wittwer M."/>
        </authorList>
    </citation>
    <scope>NUCLEOTIDE SEQUENCE [LARGE SCALE GENOMIC DNA]</scope>
    <source>
        <strain evidence="4 5">ATCC 30894</strain>
    </source>
</reference>
<dbReference type="Gene3D" id="3.40.190.100">
    <property type="entry name" value="Glycine betaine-binding periplasmic protein, domain 2"/>
    <property type="match status" value="1"/>
</dbReference>
<dbReference type="GO" id="GO:0035556">
    <property type="term" value="P:intracellular signal transduction"/>
    <property type="evidence" value="ECO:0007669"/>
    <property type="project" value="InterPro"/>
</dbReference>
<evidence type="ECO:0000313" key="4">
    <source>
        <dbReference type="EMBL" id="KAF0983840.1"/>
    </source>
</evidence>